<name>A0A6M1LLV3_9PROT</name>
<dbReference type="AlphaFoldDB" id="A0A6M1LLV3"/>
<keyword evidence="1" id="KW-0812">Transmembrane</keyword>
<keyword evidence="3" id="KW-1185">Reference proteome</keyword>
<feature type="transmembrane region" description="Helical" evidence="1">
    <location>
        <begin position="21"/>
        <end position="42"/>
    </location>
</feature>
<evidence type="ECO:0000313" key="2">
    <source>
        <dbReference type="EMBL" id="NGM21193.1"/>
    </source>
</evidence>
<gene>
    <name evidence="2" type="ORF">G3576_14305</name>
</gene>
<proteinExistence type="predicted"/>
<evidence type="ECO:0000313" key="3">
    <source>
        <dbReference type="Proteomes" id="UP000475385"/>
    </source>
</evidence>
<dbReference type="EMBL" id="JAAIKB010000005">
    <property type="protein sequence ID" value="NGM21193.1"/>
    <property type="molecule type" value="Genomic_DNA"/>
</dbReference>
<dbReference type="Proteomes" id="UP000475385">
    <property type="component" value="Unassembled WGS sequence"/>
</dbReference>
<protein>
    <submittedName>
        <fullName evidence="2">Uncharacterized protein</fullName>
    </submittedName>
</protein>
<organism evidence="2 3">
    <name type="scientific">Falsiroseomonas algicola</name>
    <dbReference type="NCBI Taxonomy" id="2716930"/>
    <lineage>
        <taxon>Bacteria</taxon>
        <taxon>Pseudomonadati</taxon>
        <taxon>Pseudomonadota</taxon>
        <taxon>Alphaproteobacteria</taxon>
        <taxon>Acetobacterales</taxon>
        <taxon>Roseomonadaceae</taxon>
        <taxon>Falsiroseomonas</taxon>
    </lineage>
</organism>
<reference evidence="2 3" key="1">
    <citation type="submission" date="2020-02" db="EMBL/GenBank/DDBJ databases">
        <authorList>
            <person name="Kim H.M."/>
            <person name="Jeon C.O."/>
        </authorList>
    </citation>
    <scope>NUCLEOTIDE SEQUENCE [LARGE SCALE GENOMIC DNA]</scope>
    <source>
        <strain evidence="2 3">PeD5</strain>
    </source>
</reference>
<sequence length="457" mass="47522">MSAPPPPPSFQDRLRRLRLDPAALPIAVAGVVLVGAVAWLIARPLPPAQPPASPMAAEVAELRAQLQQVAGLDRRIAALEGTTARIAGLEALPPRIAALEGLAQRVTGLEGLTQRVTTIEGRPPVDLAPLRDQVAEGERRAAALAEQLAGVERIARDTAARPAIDPTQLAARTAVEALTQRLDRLSDRTEAAIRQDEARAAATTARIEGLAREAATRDSALEQGQAQARERIGATEAALAGRIAALEQTLATRTAALEQALANRTTALEQGLAARTSAAEAQAGRIATLEGAAQRLAALEGRAGRMATIDALRATLEAGRPLGGALAGLRDAPEALTRFANTAPPTESALRLSFEDAARAGRAASEPAREGAGVLDSAVSRLSGLVTVRRGEEMVWGDAAAAEIERARRALEAGDLEGAIQRLSRLSPPAKEAMRGWISQAEALVAARAALRSLAAG</sequence>
<keyword evidence="1" id="KW-0472">Membrane</keyword>
<comment type="caution">
    <text evidence="2">The sequence shown here is derived from an EMBL/GenBank/DDBJ whole genome shotgun (WGS) entry which is preliminary data.</text>
</comment>
<evidence type="ECO:0000256" key="1">
    <source>
        <dbReference type="SAM" id="Phobius"/>
    </source>
</evidence>
<reference evidence="2 3" key="2">
    <citation type="submission" date="2020-03" db="EMBL/GenBank/DDBJ databases">
        <title>Roseomonas stagni sp. nov., isolated from pond water in Japan.</title>
        <authorList>
            <person name="Furuhata K."/>
            <person name="Miyamoto H."/>
            <person name="Goto K."/>
        </authorList>
    </citation>
    <scope>NUCLEOTIDE SEQUENCE [LARGE SCALE GENOMIC DNA]</scope>
    <source>
        <strain evidence="2 3">PeD5</strain>
    </source>
</reference>
<dbReference type="RefSeq" id="WP_164695096.1">
    <property type="nucleotide sequence ID" value="NZ_JAAIKB010000005.1"/>
</dbReference>
<accession>A0A6M1LLV3</accession>
<keyword evidence="1" id="KW-1133">Transmembrane helix</keyword>